<dbReference type="InParanoid" id="A0A409VM50"/>
<dbReference type="InterPro" id="IPR031658">
    <property type="entry name" value="Cyclin_C_2"/>
</dbReference>
<evidence type="ECO:0000256" key="2">
    <source>
        <dbReference type="RuleBase" id="RU000383"/>
    </source>
</evidence>
<dbReference type="EMBL" id="NHTK01006025">
    <property type="protein sequence ID" value="PPQ67354.1"/>
    <property type="molecule type" value="Genomic_DNA"/>
</dbReference>
<dbReference type="SUPFAM" id="SSF47954">
    <property type="entry name" value="Cyclin-like"/>
    <property type="match status" value="2"/>
</dbReference>
<keyword evidence="1 2" id="KW-0195">Cyclin</keyword>
<evidence type="ECO:0000313" key="5">
    <source>
        <dbReference type="EMBL" id="PPQ67354.1"/>
    </source>
</evidence>
<feature type="domain" description="Cyclin-like" evidence="4">
    <location>
        <begin position="82"/>
        <end position="164"/>
    </location>
</feature>
<protein>
    <recommendedName>
        <fullName evidence="4">Cyclin-like domain-containing protein</fullName>
    </recommendedName>
</protein>
<sequence length="350" mass="39395">MASASDDRPSSPQHNRSLYEASTQYRNWRFSQEDLRSIRTSLNVAAISAIQNTLEKAEPGSSQGVSFLDAAEENLLVKQYIGKISDVCAALQYPEEVEATAITYLKRFYLKNTVMDWHPVSVMITAVFLATKTTNNPVVLEEYASRLPKTTPSEVLELEFLVAQSLGFEFSVWHAHRALWGIWLDIQSLPNHAESYPQSTYSTAMDYVRASRLTDAELLYTPSQIALTAISHVLPEAASQWITHRAPEQANSLVALVEDIKRLVNSHGHRPAMDHVKELDRRLKLCKNPDKVVGSKAYLLRKEREEKLAETKRLQKAAESQKAMAGDPFGNEIGQNKKSLVDYDDDDDDD</sequence>
<keyword evidence="6" id="KW-1185">Reference proteome</keyword>
<dbReference type="OrthoDB" id="340962at2759"/>
<gene>
    <name evidence="5" type="ORF">CVT24_011537</name>
</gene>
<evidence type="ECO:0000256" key="1">
    <source>
        <dbReference type="ARBA" id="ARBA00023127"/>
    </source>
</evidence>
<evidence type="ECO:0000256" key="3">
    <source>
        <dbReference type="SAM" id="MobiDB-lite"/>
    </source>
</evidence>
<dbReference type="PANTHER" id="PTHR10026">
    <property type="entry name" value="CYCLIN"/>
    <property type="match status" value="1"/>
</dbReference>
<evidence type="ECO:0000259" key="4">
    <source>
        <dbReference type="SMART" id="SM00385"/>
    </source>
</evidence>
<evidence type="ECO:0000313" key="6">
    <source>
        <dbReference type="Proteomes" id="UP000284842"/>
    </source>
</evidence>
<dbReference type="GO" id="GO:0006357">
    <property type="term" value="P:regulation of transcription by RNA polymerase II"/>
    <property type="evidence" value="ECO:0007669"/>
    <property type="project" value="InterPro"/>
</dbReference>
<feature type="region of interest" description="Disordered" evidence="3">
    <location>
        <begin position="311"/>
        <end position="350"/>
    </location>
</feature>
<dbReference type="STRING" id="181874.A0A409VM50"/>
<dbReference type="InterPro" id="IPR013763">
    <property type="entry name" value="Cyclin-like_dom"/>
</dbReference>
<dbReference type="GO" id="GO:0016538">
    <property type="term" value="F:cyclin-dependent protein serine/threonine kinase regulator activity"/>
    <property type="evidence" value="ECO:0007669"/>
    <property type="project" value="InterPro"/>
</dbReference>
<dbReference type="InterPro" id="IPR036915">
    <property type="entry name" value="Cyclin-like_sf"/>
</dbReference>
<comment type="caution">
    <text evidence="5">The sequence shown here is derived from an EMBL/GenBank/DDBJ whole genome shotgun (WGS) entry which is preliminary data.</text>
</comment>
<dbReference type="InterPro" id="IPR043198">
    <property type="entry name" value="Cyclin/Ssn8"/>
</dbReference>
<dbReference type="AlphaFoldDB" id="A0A409VM50"/>
<name>A0A409VM50_9AGAR</name>
<comment type="similarity">
    <text evidence="2">Belongs to the cyclin family.</text>
</comment>
<dbReference type="FunCoup" id="A0A409VM50">
    <property type="interactions" value="586"/>
</dbReference>
<dbReference type="Gene3D" id="1.10.472.10">
    <property type="entry name" value="Cyclin-like"/>
    <property type="match status" value="2"/>
</dbReference>
<dbReference type="SMART" id="SM00385">
    <property type="entry name" value="CYCLIN"/>
    <property type="match status" value="1"/>
</dbReference>
<dbReference type="CDD" id="cd20524">
    <property type="entry name" value="CYCLIN_CCNH_rpt1"/>
    <property type="match status" value="1"/>
</dbReference>
<dbReference type="Pfam" id="PF00134">
    <property type="entry name" value="Cyclin_N"/>
    <property type="match status" value="1"/>
</dbReference>
<accession>A0A409VM50</accession>
<organism evidence="5 6">
    <name type="scientific">Panaeolus cyanescens</name>
    <dbReference type="NCBI Taxonomy" id="181874"/>
    <lineage>
        <taxon>Eukaryota</taxon>
        <taxon>Fungi</taxon>
        <taxon>Dikarya</taxon>
        <taxon>Basidiomycota</taxon>
        <taxon>Agaricomycotina</taxon>
        <taxon>Agaricomycetes</taxon>
        <taxon>Agaricomycetidae</taxon>
        <taxon>Agaricales</taxon>
        <taxon>Agaricineae</taxon>
        <taxon>Galeropsidaceae</taxon>
        <taxon>Panaeolus</taxon>
    </lineage>
</organism>
<dbReference type="CDD" id="cd20525">
    <property type="entry name" value="CYCLIN_CCNH_rpt2"/>
    <property type="match status" value="1"/>
</dbReference>
<dbReference type="InterPro" id="IPR006671">
    <property type="entry name" value="Cyclin_N"/>
</dbReference>
<dbReference type="Pfam" id="PF16899">
    <property type="entry name" value="Cyclin_C_2"/>
    <property type="match status" value="1"/>
</dbReference>
<proteinExistence type="inferred from homology"/>
<dbReference type="Proteomes" id="UP000284842">
    <property type="component" value="Unassembled WGS sequence"/>
</dbReference>
<reference evidence="5 6" key="1">
    <citation type="journal article" date="2018" name="Evol. Lett.">
        <title>Horizontal gene cluster transfer increased hallucinogenic mushroom diversity.</title>
        <authorList>
            <person name="Reynolds H.T."/>
            <person name="Vijayakumar V."/>
            <person name="Gluck-Thaler E."/>
            <person name="Korotkin H.B."/>
            <person name="Matheny P.B."/>
            <person name="Slot J.C."/>
        </authorList>
    </citation>
    <scope>NUCLEOTIDE SEQUENCE [LARGE SCALE GENOMIC DNA]</scope>
    <source>
        <strain evidence="5 6">2629</strain>
    </source>
</reference>